<proteinExistence type="predicted"/>
<comment type="caution">
    <text evidence="3">The sequence shown here is derived from an EMBL/GenBank/DDBJ whole genome shotgun (WGS) entry which is preliminary data.</text>
</comment>
<evidence type="ECO:0000313" key="4">
    <source>
        <dbReference type="Proteomes" id="UP001596203"/>
    </source>
</evidence>
<keyword evidence="1" id="KW-0677">Repeat</keyword>
<dbReference type="PANTHER" id="PTHR47485">
    <property type="entry name" value="THYLAKOID LUMENAL 17.4 KDA PROTEIN, CHLOROPLASTIC"/>
    <property type="match status" value="1"/>
</dbReference>
<accession>A0ABW1KC16</accession>
<evidence type="ECO:0000313" key="3">
    <source>
        <dbReference type="EMBL" id="MFC6018847.1"/>
    </source>
</evidence>
<feature type="transmembrane region" description="Helical" evidence="2">
    <location>
        <begin position="7"/>
        <end position="31"/>
    </location>
</feature>
<dbReference type="Pfam" id="PF00805">
    <property type="entry name" value="Pentapeptide"/>
    <property type="match status" value="1"/>
</dbReference>
<keyword evidence="4" id="KW-1185">Reference proteome</keyword>
<dbReference type="SUPFAM" id="SSF141571">
    <property type="entry name" value="Pentapeptide repeat-like"/>
    <property type="match status" value="1"/>
</dbReference>
<dbReference type="Proteomes" id="UP001596203">
    <property type="component" value="Unassembled WGS sequence"/>
</dbReference>
<organism evidence="3 4">
    <name type="scientific">Plantactinospora solaniradicis</name>
    <dbReference type="NCBI Taxonomy" id="1723736"/>
    <lineage>
        <taxon>Bacteria</taxon>
        <taxon>Bacillati</taxon>
        <taxon>Actinomycetota</taxon>
        <taxon>Actinomycetes</taxon>
        <taxon>Micromonosporales</taxon>
        <taxon>Micromonosporaceae</taxon>
        <taxon>Plantactinospora</taxon>
    </lineage>
</organism>
<evidence type="ECO:0000256" key="2">
    <source>
        <dbReference type="SAM" id="Phobius"/>
    </source>
</evidence>
<dbReference type="RefSeq" id="WP_377424586.1">
    <property type="nucleotide sequence ID" value="NZ_JBHSPR010000018.1"/>
</dbReference>
<dbReference type="Gene3D" id="2.160.20.80">
    <property type="entry name" value="E3 ubiquitin-protein ligase SopA"/>
    <property type="match status" value="1"/>
</dbReference>
<gene>
    <name evidence="3" type="ORF">ACFP2T_21875</name>
</gene>
<name>A0ABW1KC16_9ACTN</name>
<keyword evidence="2" id="KW-1133">Transmembrane helix</keyword>
<evidence type="ECO:0000256" key="1">
    <source>
        <dbReference type="ARBA" id="ARBA00022737"/>
    </source>
</evidence>
<protein>
    <submittedName>
        <fullName evidence="3">Pentapeptide repeat-containing protein</fullName>
    </submittedName>
</protein>
<sequence length="316" mass="34752">MRRPSPWLAGTLLAVAFLFAFSALVVIPLVLHPNLSNAELRGVADAQTRITLQQAQAQLQNNVRSTLLQGFAGLVLVAGAVATWRQVQISRLGQITDRITRAVEQLASDNTHVRIGGLYALERVARDSSEDRQTITRILTAFIRNRSPWTLPPQSDHQHPTPALDDGMLRLGLRAEDVQMALYILGDRPRPGDERPLYLSFADLRIASLAGRDLRGLICQNANLAGAWLQRAQLNDAYLKGTDLRQARLEGARLVNAKLNFAHLKDADLHGADLRGADLTGVCLDGANLAGVDFDQRTRWPEGINPDQPYEPTRSG</sequence>
<keyword evidence="2" id="KW-0472">Membrane</keyword>
<keyword evidence="2" id="KW-0812">Transmembrane</keyword>
<dbReference type="EMBL" id="JBHSPR010000018">
    <property type="protein sequence ID" value="MFC6018847.1"/>
    <property type="molecule type" value="Genomic_DNA"/>
</dbReference>
<reference evidence="4" key="1">
    <citation type="journal article" date="2019" name="Int. J. Syst. Evol. Microbiol.">
        <title>The Global Catalogue of Microorganisms (GCM) 10K type strain sequencing project: providing services to taxonomists for standard genome sequencing and annotation.</title>
        <authorList>
            <consortium name="The Broad Institute Genomics Platform"/>
            <consortium name="The Broad Institute Genome Sequencing Center for Infectious Disease"/>
            <person name="Wu L."/>
            <person name="Ma J."/>
        </authorList>
    </citation>
    <scope>NUCLEOTIDE SEQUENCE [LARGE SCALE GENOMIC DNA]</scope>
    <source>
        <strain evidence="4">ZS-35-S2</strain>
    </source>
</reference>
<dbReference type="PANTHER" id="PTHR47485:SF1">
    <property type="entry name" value="THYLAKOID LUMENAL 17.4 KDA PROTEIN, CHLOROPLASTIC"/>
    <property type="match status" value="1"/>
</dbReference>
<dbReference type="InterPro" id="IPR001646">
    <property type="entry name" value="5peptide_repeat"/>
</dbReference>